<dbReference type="Proteomes" id="UP000431092">
    <property type="component" value="Unassembled WGS sequence"/>
</dbReference>
<dbReference type="Gene3D" id="3.40.190.10">
    <property type="entry name" value="Periplasmic binding protein-like II"/>
    <property type="match status" value="1"/>
</dbReference>
<dbReference type="CDD" id="cd13606">
    <property type="entry name" value="PBP2_ProX_like"/>
    <property type="match status" value="1"/>
</dbReference>
<feature type="domain" description="ABC-type glycine betaine transport system substrate-binding" evidence="2">
    <location>
        <begin position="48"/>
        <end position="306"/>
    </location>
</feature>
<proteinExistence type="predicted"/>
<evidence type="ECO:0000256" key="1">
    <source>
        <dbReference type="SAM" id="SignalP"/>
    </source>
</evidence>
<dbReference type="EMBL" id="WLVL01000017">
    <property type="protein sequence ID" value="MTB71053.1"/>
    <property type="molecule type" value="Genomic_DNA"/>
</dbReference>
<dbReference type="RefSeq" id="WP_154592404.1">
    <property type="nucleotide sequence ID" value="NZ_WLVL01000017.1"/>
</dbReference>
<dbReference type="GO" id="GO:0043190">
    <property type="term" value="C:ATP-binding cassette (ABC) transporter complex"/>
    <property type="evidence" value="ECO:0007669"/>
    <property type="project" value="InterPro"/>
</dbReference>
<dbReference type="GO" id="GO:0022857">
    <property type="term" value="F:transmembrane transporter activity"/>
    <property type="evidence" value="ECO:0007669"/>
    <property type="project" value="InterPro"/>
</dbReference>
<feature type="chain" id="PRO_5038413502" evidence="1">
    <location>
        <begin position="23"/>
        <end position="311"/>
    </location>
</feature>
<evidence type="ECO:0000313" key="3">
    <source>
        <dbReference type="EMBL" id="MTB71053.1"/>
    </source>
</evidence>
<evidence type="ECO:0000259" key="2">
    <source>
        <dbReference type="Pfam" id="PF04069"/>
    </source>
</evidence>
<comment type="caution">
    <text evidence="3">The sequence shown here is derived from an EMBL/GenBank/DDBJ whole genome shotgun (WGS) entry which is preliminary data.</text>
</comment>
<evidence type="ECO:0000313" key="4">
    <source>
        <dbReference type="Proteomes" id="UP000431092"/>
    </source>
</evidence>
<dbReference type="PROSITE" id="PS51257">
    <property type="entry name" value="PROKAR_LIPOPROTEIN"/>
    <property type="match status" value="1"/>
</dbReference>
<dbReference type="Gene3D" id="3.40.190.120">
    <property type="entry name" value="Osmoprotection protein (prox), domain 2"/>
    <property type="match status" value="1"/>
</dbReference>
<sequence length="311" mass="32111">MTRTTLTLATGVVLALGLSACGGGGNDPLATGSSAASSAAGGSGGAGVTVGSADFPESKLLAELYAGALKAKGVQVDTKLGIGSRETYIPALKDGSIDVIPEYSGALDRYFNKDAKAQTSDAILTELKAALPSHLEVLQPAKAEDKDAVVMTKAKAQELGVTSIADLKGKSEQLTIGGPAEWQSRSYGIPGLEKTYGLTFKQFRKLDAGGPLAVQGLKNGQVDLANIFTTDPAIQVNDFQVLEDPQNFFAAQNVLPLAVKGKLDGTAKGALDAVSAKLDTQALTDLLKKVSVDHQKPADVADEWLKANSLA</sequence>
<name>A0A6I3IEF7_9MICO</name>
<keyword evidence="4" id="KW-1185">Reference proteome</keyword>
<dbReference type="SUPFAM" id="SSF53850">
    <property type="entry name" value="Periplasmic binding protein-like II"/>
    <property type="match status" value="1"/>
</dbReference>
<dbReference type="AlphaFoldDB" id="A0A6I3IEF7"/>
<gene>
    <name evidence="3" type="ORF">GGG17_03505</name>
</gene>
<dbReference type="InterPro" id="IPR007210">
    <property type="entry name" value="ABC_Gly_betaine_transp_sub-bd"/>
</dbReference>
<dbReference type="Pfam" id="PF04069">
    <property type="entry name" value="OpuAC"/>
    <property type="match status" value="1"/>
</dbReference>
<organism evidence="3 4">
    <name type="scientific">Arsenicicoccus cauae</name>
    <dbReference type="NCBI Taxonomy" id="2663847"/>
    <lineage>
        <taxon>Bacteria</taxon>
        <taxon>Bacillati</taxon>
        <taxon>Actinomycetota</taxon>
        <taxon>Actinomycetes</taxon>
        <taxon>Micrococcales</taxon>
        <taxon>Intrasporangiaceae</taxon>
        <taxon>Arsenicicoccus</taxon>
    </lineage>
</organism>
<reference evidence="3 4" key="1">
    <citation type="submission" date="2019-11" db="EMBL/GenBank/DDBJ databases">
        <title>Whole genome sequencing identifies a novel species of the genus Arsenicicoccus isolated from human blood.</title>
        <authorList>
            <person name="Jeong J.H."/>
            <person name="Kweon O.J."/>
            <person name="Kim H.R."/>
            <person name="Kim T.-H."/>
            <person name="Ha S.-M."/>
            <person name="Lee M.-K."/>
        </authorList>
    </citation>
    <scope>NUCLEOTIDE SEQUENCE [LARGE SCALE GENOMIC DNA]</scope>
    <source>
        <strain evidence="3 4">MKL-02</strain>
    </source>
</reference>
<accession>A0A6I3IEF7</accession>
<keyword evidence="1" id="KW-0732">Signal</keyword>
<protein>
    <submittedName>
        <fullName evidence="3">Glycine/betaine ABC transporter substrate-binding protein</fullName>
    </submittedName>
</protein>
<feature type="signal peptide" evidence="1">
    <location>
        <begin position="1"/>
        <end position="22"/>
    </location>
</feature>